<dbReference type="EMBL" id="PUGF01000007">
    <property type="protein sequence ID" value="PRC93449.1"/>
    <property type="molecule type" value="Genomic_DNA"/>
</dbReference>
<dbReference type="Gene3D" id="3.10.450.40">
    <property type="match status" value="1"/>
</dbReference>
<accession>A0A2S9H0E0</accession>
<name>A0A2S9H0E0_9BURK</name>
<dbReference type="Proteomes" id="UP000237839">
    <property type="component" value="Unassembled WGS sequence"/>
</dbReference>
<comment type="caution">
    <text evidence="2">The sequence shown here is derived from an EMBL/GenBank/DDBJ whole genome shotgun (WGS) entry which is preliminary data.</text>
</comment>
<evidence type="ECO:0000313" key="3">
    <source>
        <dbReference type="Proteomes" id="UP000237839"/>
    </source>
</evidence>
<evidence type="ECO:0000259" key="1">
    <source>
        <dbReference type="Pfam" id="PF04965"/>
    </source>
</evidence>
<dbReference type="Pfam" id="PF04965">
    <property type="entry name" value="GPW_gp25"/>
    <property type="match status" value="1"/>
</dbReference>
<dbReference type="AlphaFoldDB" id="A0A2S9H0E0"/>
<reference evidence="2 3" key="1">
    <citation type="submission" date="2018-02" db="EMBL/GenBank/DDBJ databases">
        <title>Solimicrobium silvestre gen. nov., sp. nov., isolated from alpine forest soil.</title>
        <authorList>
            <person name="Margesin R."/>
            <person name="Albuquerque L."/>
            <person name="Zhang D.-C."/>
            <person name="Froufe H.J.C."/>
            <person name="Severino R."/>
            <person name="Roxo I."/>
            <person name="Egas C."/>
            <person name="Da Costa M.S."/>
        </authorList>
    </citation>
    <scope>NUCLEOTIDE SEQUENCE [LARGE SCALE GENOMIC DNA]</scope>
    <source>
        <strain evidence="2 3">S20-91</strain>
    </source>
</reference>
<organism evidence="2 3">
    <name type="scientific">Solimicrobium silvestre</name>
    <dbReference type="NCBI Taxonomy" id="2099400"/>
    <lineage>
        <taxon>Bacteria</taxon>
        <taxon>Pseudomonadati</taxon>
        <taxon>Pseudomonadota</taxon>
        <taxon>Betaproteobacteria</taxon>
        <taxon>Burkholderiales</taxon>
        <taxon>Oxalobacteraceae</taxon>
        <taxon>Solimicrobium</taxon>
    </lineage>
</organism>
<dbReference type="InterPro" id="IPR007048">
    <property type="entry name" value="IraD/Gp25-like"/>
</dbReference>
<proteinExistence type="predicted"/>
<feature type="domain" description="IraD/Gp25-like" evidence="1">
    <location>
        <begin position="3"/>
        <end position="93"/>
    </location>
</feature>
<dbReference type="SUPFAM" id="SSF160719">
    <property type="entry name" value="gpW/gp25-like"/>
    <property type="match status" value="1"/>
</dbReference>
<sequence length="112" mass="12854">MVSAEKDIKQSLLIILSTNLGERVMQPSFGCGLKSQIYENINESTLTVLKDLIQRAILFYEPRVKLESIYTDISAAYEGRLDFTIVYDIITSNTRHNIVYPFYLREGTDVQL</sequence>
<keyword evidence="3" id="KW-1185">Reference proteome</keyword>
<protein>
    <submittedName>
        <fullName evidence="2">Phage baseplate assembly protein W</fullName>
    </submittedName>
</protein>
<gene>
    <name evidence="2" type="ORF">S2091_1836</name>
</gene>
<evidence type="ECO:0000313" key="2">
    <source>
        <dbReference type="EMBL" id="PRC93449.1"/>
    </source>
</evidence>